<sequence>MLARERVAVVDHAPKLADLTPGRTGNLSVRRDDRFAATPTGVAYDAFDPADVPVVSLDGDVLAGEMAPTSEVPMHTGIYRRLEPGAIVHTHSTWATTLAVLGEELPPVHYMIAMVGERVPVADYAPYGTDELAENVVDAMEGADARACILANHGLVAVGEDLPTALENTVHVENLCRVYLQARQHGEPNELSAEQLETVREKFESYGQGAESE</sequence>
<name>A0ABD5Z0V6_9EURY</name>
<evidence type="ECO:0000313" key="4">
    <source>
        <dbReference type="EMBL" id="MFC7198806.1"/>
    </source>
</evidence>
<keyword evidence="2" id="KW-0456">Lyase</keyword>
<dbReference type="RefSeq" id="WP_279528765.1">
    <property type="nucleotide sequence ID" value="NZ_CP122312.1"/>
</dbReference>
<proteinExistence type="predicted"/>
<organism evidence="4 5">
    <name type="scientific">Halospeciosus flavus</name>
    <dbReference type="NCBI Taxonomy" id="3032283"/>
    <lineage>
        <taxon>Archaea</taxon>
        <taxon>Methanobacteriati</taxon>
        <taxon>Methanobacteriota</taxon>
        <taxon>Stenosarchaea group</taxon>
        <taxon>Halobacteria</taxon>
        <taxon>Halobacteriales</taxon>
        <taxon>Halobacteriaceae</taxon>
        <taxon>Halospeciosus</taxon>
    </lineage>
</organism>
<evidence type="ECO:0000259" key="3">
    <source>
        <dbReference type="SMART" id="SM01007"/>
    </source>
</evidence>
<keyword evidence="5" id="KW-1185">Reference proteome</keyword>
<dbReference type="SUPFAM" id="SSF53639">
    <property type="entry name" value="AraD/HMP-PK domain-like"/>
    <property type="match status" value="1"/>
</dbReference>
<dbReference type="PANTHER" id="PTHR22789:SF0">
    <property type="entry name" value="3-OXO-TETRONATE 4-PHOSPHATE DECARBOXYLASE-RELATED"/>
    <property type="match status" value="1"/>
</dbReference>
<dbReference type="InterPro" id="IPR001303">
    <property type="entry name" value="Aldolase_II/adducin_N"/>
</dbReference>
<protein>
    <submittedName>
        <fullName evidence="4">Class II aldolase/adducin family protein</fullName>
    </submittedName>
</protein>
<dbReference type="AlphaFoldDB" id="A0ABD5Z0V6"/>
<dbReference type="InterPro" id="IPR036409">
    <property type="entry name" value="Aldolase_II/adducin_N_sf"/>
</dbReference>
<dbReference type="GO" id="GO:0046872">
    <property type="term" value="F:metal ion binding"/>
    <property type="evidence" value="ECO:0007669"/>
    <property type="project" value="UniProtKB-KW"/>
</dbReference>
<keyword evidence="1" id="KW-0479">Metal-binding</keyword>
<dbReference type="Gene3D" id="3.40.225.10">
    <property type="entry name" value="Class II aldolase/adducin N-terminal domain"/>
    <property type="match status" value="1"/>
</dbReference>
<feature type="domain" description="Class II aldolase/adducin N-terminal" evidence="3">
    <location>
        <begin position="7"/>
        <end position="180"/>
    </location>
</feature>
<dbReference type="Pfam" id="PF00596">
    <property type="entry name" value="Aldolase_II"/>
    <property type="match status" value="1"/>
</dbReference>
<dbReference type="GO" id="GO:0016829">
    <property type="term" value="F:lyase activity"/>
    <property type="evidence" value="ECO:0007669"/>
    <property type="project" value="UniProtKB-KW"/>
</dbReference>
<dbReference type="Proteomes" id="UP001596447">
    <property type="component" value="Unassembled WGS sequence"/>
</dbReference>
<accession>A0ABD5Z0V6</accession>
<dbReference type="PANTHER" id="PTHR22789">
    <property type="entry name" value="FUCULOSE PHOSPHATE ALDOLASE"/>
    <property type="match status" value="1"/>
</dbReference>
<comment type="caution">
    <text evidence="4">The sequence shown here is derived from an EMBL/GenBank/DDBJ whole genome shotgun (WGS) entry which is preliminary data.</text>
</comment>
<dbReference type="EMBL" id="JBHTAR010000011">
    <property type="protein sequence ID" value="MFC7198806.1"/>
    <property type="molecule type" value="Genomic_DNA"/>
</dbReference>
<reference evidence="4 5" key="1">
    <citation type="journal article" date="2019" name="Int. J. Syst. Evol. Microbiol.">
        <title>The Global Catalogue of Microorganisms (GCM) 10K type strain sequencing project: providing services to taxonomists for standard genome sequencing and annotation.</title>
        <authorList>
            <consortium name="The Broad Institute Genomics Platform"/>
            <consortium name="The Broad Institute Genome Sequencing Center for Infectious Disease"/>
            <person name="Wu L."/>
            <person name="Ma J."/>
        </authorList>
    </citation>
    <scope>NUCLEOTIDE SEQUENCE [LARGE SCALE GENOMIC DNA]</scope>
    <source>
        <strain evidence="4 5">XZGYJ-43</strain>
    </source>
</reference>
<evidence type="ECO:0000313" key="5">
    <source>
        <dbReference type="Proteomes" id="UP001596447"/>
    </source>
</evidence>
<evidence type="ECO:0000256" key="2">
    <source>
        <dbReference type="ARBA" id="ARBA00023239"/>
    </source>
</evidence>
<gene>
    <name evidence="4" type="ORF">ACFQJ9_05120</name>
</gene>
<dbReference type="SMART" id="SM01007">
    <property type="entry name" value="Aldolase_II"/>
    <property type="match status" value="1"/>
</dbReference>
<dbReference type="InterPro" id="IPR050197">
    <property type="entry name" value="Aldolase_class_II_sugar_metab"/>
</dbReference>
<evidence type="ECO:0000256" key="1">
    <source>
        <dbReference type="ARBA" id="ARBA00022723"/>
    </source>
</evidence>